<evidence type="ECO:0000259" key="15">
    <source>
        <dbReference type="Pfam" id="PF02516"/>
    </source>
</evidence>
<dbReference type="EMBL" id="QLTW01000057">
    <property type="protein sequence ID" value="MBT9145180.1"/>
    <property type="molecule type" value="Genomic_DNA"/>
</dbReference>
<keyword evidence="13" id="KW-0464">Manganese</keyword>
<proteinExistence type="inferred from homology"/>
<protein>
    <submittedName>
        <fullName evidence="17">Uncharacterized protein</fullName>
    </submittedName>
</protein>
<dbReference type="Pfam" id="PF02516">
    <property type="entry name" value="STT3"/>
    <property type="match status" value="1"/>
</dbReference>
<feature type="transmembrane region" description="Helical" evidence="14">
    <location>
        <begin position="169"/>
        <end position="187"/>
    </location>
</feature>
<evidence type="ECO:0000256" key="11">
    <source>
        <dbReference type="ARBA" id="ARBA00022989"/>
    </source>
</evidence>
<evidence type="ECO:0000313" key="17">
    <source>
        <dbReference type="EMBL" id="MBT9145180.1"/>
    </source>
</evidence>
<reference evidence="17 18" key="1">
    <citation type="journal article" date="2021" name="bioRxiv">
        <title>Unique metabolic strategies in Hadean analogues reveal hints for primordial physiology.</title>
        <authorList>
            <person name="Nobu M.K."/>
            <person name="Nakai R."/>
            <person name="Tamazawa S."/>
            <person name="Mori H."/>
            <person name="Toyoda A."/>
            <person name="Ijiri A."/>
            <person name="Suzuki S."/>
            <person name="Kurokawa K."/>
            <person name="Kamagata Y."/>
            <person name="Tamaki H."/>
        </authorList>
    </citation>
    <scope>NUCLEOTIDE SEQUENCE [LARGE SCALE GENOMIC DNA]</scope>
    <source>
        <strain evidence="17">BS525</strain>
    </source>
</reference>
<feature type="transmembrane region" description="Helical" evidence="14">
    <location>
        <begin position="319"/>
        <end position="340"/>
    </location>
</feature>
<evidence type="ECO:0000256" key="4">
    <source>
        <dbReference type="ARBA" id="ARBA00004922"/>
    </source>
</evidence>
<accession>A0A9E2BJ33</accession>
<evidence type="ECO:0000256" key="3">
    <source>
        <dbReference type="ARBA" id="ARBA00004127"/>
    </source>
</evidence>
<feature type="transmembrane region" description="Helical" evidence="14">
    <location>
        <begin position="257"/>
        <end position="279"/>
    </location>
</feature>
<dbReference type="Gene3D" id="3.40.50.12610">
    <property type="match status" value="2"/>
</dbReference>
<evidence type="ECO:0000256" key="1">
    <source>
        <dbReference type="ARBA" id="ARBA00001936"/>
    </source>
</evidence>
<keyword evidence="12 14" id="KW-0472">Membrane</keyword>
<dbReference type="PANTHER" id="PTHR13872:SF1">
    <property type="entry name" value="DOLICHYL-DIPHOSPHOOLIGOSACCHARIDE--PROTEIN GLYCOSYLTRANSFERASE SUBUNIT STT3B"/>
    <property type="match status" value="1"/>
</dbReference>
<dbReference type="Pfam" id="PF22627">
    <property type="entry name" value="AglB_core-like"/>
    <property type="match status" value="1"/>
</dbReference>
<dbReference type="GO" id="GO:0046872">
    <property type="term" value="F:metal ion binding"/>
    <property type="evidence" value="ECO:0007669"/>
    <property type="project" value="UniProtKB-KW"/>
</dbReference>
<keyword evidence="9" id="KW-0479">Metal-binding</keyword>
<evidence type="ECO:0000259" key="16">
    <source>
        <dbReference type="Pfam" id="PF22627"/>
    </source>
</evidence>
<feature type="domain" description="AglB-like core" evidence="16">
    <location>
        <begin position="515"/>
        <end position="586"/>
    </location>
</feature>
<evidence type="ECO:0000256" key="7">
    <source>
        <dbReference type="ARBA" id="ARBA00022679"/>
    </source>
</evidence>
<name>A0A9E2BJ33_PSYF1</name>
<comment type="caution">
    <text evidence="17">The sequence shown here is derived from an EMBL/GenBank/DDBJ whole genome shotgun (WGS) entry which is preliminary data.</text>
</comment>
<evidence type="ECO:0000256" key="8">
    <source>
        <dbReference type="ARBA" id="ARBA00022692"/>
    </source>
</evidence>
<comment type="similarity">
    <text evidence="5">Belongs to the STT3 family.</text>
</comment>
<feature type="transmembrane region" description="Helical" evidence="14">
    <location>
        <begin position="435"/>
        <end position="455"/>
    </location>
</feature>
<evidence type="ECO:0000256" key="9">
    <source>
        <dbReference type="ARBA" id="ARBA00022723"/>
    </source>
</evidence>
<evidence type="ECO:0000256" key="10">
    <source>
        <dbReference type="ARBA" id="ARBA00022842"/>
    </source>
</evidence>
<comment type="subcellular location">
    <subcellularLocation>
        <location evidence="3">Endomembrane system</location>
        <topology evidence="3">Multi-pass membrane protein</topology>
    </subcellularLocation>
</comment>
<feature type="domain" description="Oligosaccharyl transferase STT3 N-terminal" evidence="15">
    <location>
        <begin position="50"/>
        <end position="493"/>
    </location>
</feature>
<evidence type="ECO:0000256" key="2">
    <source>
        <dbReference type="ARBA" id="ARBA00001946"/>
    </source>
</evidence>
<keyword evidence="11 14" id="KW-1133">Transmembrane helix</keyword>
<dbReference type="GO" id="GO:0012505">
    <property type="term" value="C:endomembrane system"/>
    <property type="evidence" value="ECO:0007669"/>
    <property type="project" value="UniProtKB-SubCell"/>
</dbReference>
<keyword evidence="8 14" id="KW-0812">Transmembrane</keyword>
<evidence type="ECO:0000256" key="5">
    <source>
        <dbReference type="ARBA" id="ARBA00010810"/>
    </source>
</evidence>
<dbReference type="InterPro" id="IPR003674">
    <property type="entry name" value="Oligo_trans_STT3"/>
</dbReference>
<keyword evidence="7" id="KW-0808">Transferase</keyword>
<keyword evidence="6" id="KW-0328">Glycosyltransferase</keyword>
<feature type="transmembrane region" description="Helical" evidence="14">
    <location>
        <begin position="144"/>
        <end position="163"/>
    </location>
</feature>
<feature type="transmembrane region" description="Helical" evidence="14">
    <location>
        <begin position="112"/>
        <end position="132"/>
    </location>
</feature>
<dbReference type="GO" id="GO:0016020">
    <property type="term" value="C:membrane"/>
    <property type="evidence" value="ECO:0007669"/>
    <property type="project" value="InterPro"/>
</dbReference>
<feature type="transmembrane region" description="Helical" evidence="14">
    <location>
        <begin position="208"/>
        <end position="225"/>
    </location>
</feature>
<dbReference type="InterPro" id="IPR054479">
    <property type="entry name" value="AglB-like_core"/>
</dbReference>
<evidence type="ECO:0000256" key="12">
    <source>
        <dbReference type="ARBA" id="ARBA00023136"/>
    </source>
</evidence>
<feature type="transmembrane region" description="Helical" evidence="14">
    <location>
        <begin position="77"/>
        <end position="100"/>
    </location>
</feature>
<dbReference type="GO" id="GO:0004576">
    <property type="term" value="F:oligosaccharyl transferase activity"/>
    <property type="evidence" value="ECO:0007669"/>
    <property type="project" value="InterPro"/>
</dbReference>
<dbReference type="InterPro" id="IPR048307">
    <property type="entry name" value="STT3_N"/>
</dbReference>
<comment type="pathway">
    <text evidence="4">Protein modification; protein glycosylation.</text>
</comment>
<feature type="transmembrane region" description="Helical" evidence="14">
    <location>
        <begin position="285"/>
        <end position="307"/>
    </location>
</feature>
<feature type="transmembrane region" description="Helical" evidence="14">
    <location>
        <begin position="6"/>
        <end position="28"/>
    </location>
</feature>
<sequence>MKRNNLISTTTIFLCLILILTFYIRVILPWEVTVDKDMVKIAPDDAPLHMRLAEHTAHNFPTRIFFDPFTFYPDGGVFFLPPLFTWLIVSISFITGWFLGDGGTPSRYTLELVGALLPAIGGVLTVLIAYFISKEIFESRKVAILSALILATIPGQFLQRTLLGFADHHVLEILFFSLTMLFYIKALKISEGLMFGDILQKNWQKAKKPILFSVIAGLMLTLYFLSWAGALFILVPLLLFIFTQNIINHLRNQSNEGLTIISIITFLIPIFFLLPFGLIKHLRPILLVNIILPITLGIVATFCLYYLSRYMKTKDYPPILYPRLLILTVLLAIVSIWAIFLRLPELLPGFIHGAIWTLFPPELARTIAEAGSMFFRQGFFTLQPVWFNFTSTFYVAIVGLILLIIKLSKKFSYSLLFLIIWSSFLLLAMASQIRFAYYFAMNVAILSAFVGIALLDKSEYYINTLFTNLSSNSRYHRLHNILKMAVLLMVVLILTYPNTRLSIETSKQGMGIHPEWHSALIWLRDNTPPPALDYYKIYKPPLKGDRYEYPPGTYSVMSWWDFGYVIVYYSKRIPVSTPGGTGIGGPPLIKYVDLNNNRTFDANEPVVYDRNKNDKYDDLDIVIFNPKPPKDAILLNFALEYMFYDNDKNGYFSKKDTIIIDKDGDFKYSIDDEIIIGKIPKLGTWLKMMHLDPGSATFFTTTDLETADRIINYFDTKYIITSLSMASSKFWAIATWATGGTHKFYEDYYKEVLTDRGVEFQPKRYYYPEFYQSMIIRLHHFNAEKVIPQNSTYVISYVIALDGNIPIRIITGEWLFSTYEEAKEFIANQKEGNYRIVGTSPNQSPVPLEKLENYRPVYSSQSPIFRFIKDETDLRGIRIFEYKP</sequence>
<organism evidence="17 18">
    <name type="scientific">Psychracetigena formicireducens</name>
    <dbReference type="NCBI Taxonomy" id="2986056"/>
    <lineage>
        <taxon>Bacteria</taxon>
        <taxon>Bacillati</taxon>
        <taxon>Candidatus Lithacetigenota</taxon>
        <taxon>Candidatus Psychracetigena</taxon>
    </lineage>
</organism>
<feature type="transmembrane region" description="Helical" evidence="14">
    <location>
        <begin position="475"/>
        <end position="496"/>
    </location>
</feature>
<evidence type="ECO:0000256" key="14">
    <source>
        <dbReference type="SAM" id="Phobius"/>
    </source>
</evidence>
<dbReference type="PANTHER" id="PTHR13872">
    <property type="entry name" value="DOLICHYL-DIPHOSPHOOLIGOSACCHARIDE--PROTEIN GLYCOSYLTRANSFERASE SUBUNIT"/>
    <property type="match status" value="1"/>
</dbReference>
<evidence type="ECO:0000313" key="18">
    <source>
        <dbReference type="Proteomes" id="UP000811545"/>
    </source>
</evidence>
<dbReference type="InterPro" id="IPR026410">
    <property type="entry name" value="OlisacTrfase_arch"/>
</dbReference>
<comment type="cofactor">
    <cofactor evidence="1">
        <name>Mn(2+)</name>
        <dbReference type="ChEBI" id="CHEBI:29035"/>
    </cofactor>
</comment>
<evidence type="ECO:0000256" key="13">
    <source>
        <dbReference type="ARBA" id="ARBA00023211"/>
    </source>
</evidence>
<dbReference type="NCBIfam" id="TIGR04154">
    <property type="entry name" value="archaeo_STT3"/>
    <property type="match status" value="1"/>
</dbReference>
<keyword evidence="10" id="KW-0460">Magnesium</keyword>
<dbReference type="AlphaFoldDB" id="A0A9E2BJ33"/>
<dbReference type="Proteomes" id="UP000811545">
    <property type="component" value="Unassembled WGS sequence"/>
</dbReference>
<gene>
    <name evidence="17" type="ORF">DDT42_01050</name>
</gene>
<feature type="transmembrane region" description="Helical" evidence="14">
    <location>
        <begin position="385"/>
        <end position="405"/>
    </location>
</feature>
<feature type="transmembrane region" description="Helical" evidence="14">
    <location>
        <begin position="411"/>
        <end position="428"/>
    </location>
</feature>
<comment type="cofactor">
    <cofactor evidence="2">
        <name>Mg(2+)</name>
        <dbReference type="ChEBI" id="CHEBI:18420"/>
    </cofactor>
</comment>
<evidence type="ECO:0000256" key="6">
    <source>
        <dbReference type="ARBA" id="ARBA00022676"/>
    </source>
</evidence>